<dbReference type="Pfam" id="PF13377">
    <property type="entry name" value="Peripla_BP_3"/>
    <property type="match status" value="1"/>
</dbReference>
<evidence type="ECO:0000256" key="2">
    <source>
        <dbReference type="ARBA" id="ARBA00023125"/>
    </source>
</evidence>
<comment type="caution">
    <text evidence="5">The sequence shown here is derived from an EMBL/GenBank/DDBJ whole genome shotgun (WGS) entry which is preliminary data.</text>
</comment>
<dbReference type="Pfam" id="PF00356">
    <property type="entry name" value="LacI"/>
    <property type="match status" value="1"/>
</dbReference>
<accession>A0A9D2QD47</accession>
<proteinExistence type="predicted"/>
<dbReference type="GO" id="GO:0003700">
    <property type="term" value="F:DNA-binding transcription factor activity"/>
    <property type="evidence" value="ECO:0007669"/>
    <property type="project" value="TreeGrafter"/>
</dbReference>
<keyword evidence="3" id="KW-0804">Transcription</keyword>
<evidence type="ECO:0000313" key="5">
    <source>
        <dbReference type="EMBL" id="HJC84246.1"/>
    </source>
</evidence>
<dbReference type="PANTHER" id="PTHR30146">
    <property type="entry name" value="LACI-RELATED TRANSCRIPTIONAL REPRESSOR"/>
    <property type="match status" value="1"/>
</dbReference>
<dbReference type="CDD" id="cd01392">
    <property type="entry name" value="HTH_LacI"/>
    <property type="match status" value="1"/>
</dbReference>
<dbReference type="Proteomes" id="UP000823858">
    <property type="component" value="Unassembled WGS sequence"/>
</dbReference>
<dbReference type="SMART" id="SM00354">
    <property type="entry name" value="HTH_LACI"/>
    <property type="match status" value="1"/>
</dbReference>
<feature type="domain" description="HTH lacI-type" evidence="4">
    <location>
        <begin position="7"/>
        <end position="61"/>
    </location>
</feature>
<dbReference type="InterPro" id="IPR010982">
    <property type="entry name" value="Lambda_DNA-bd_dom_sf"/>
</dbReference>
<organism evidence="5 6">
    <name type="scientific">Candidatus Corynebacterium faecigallinarum</name>
    <dbReference type="NCBI Taxonomy" id="2838528"/>
    <lineage>
        <taxon>Bacteria</taxon>
        <taxon>Bacillati</taxon>
        <taxon>Actinomycetota</taxon>
        <taxon>Actinomycetes</taxon>
        <taxon>Mycobacteriales</taxon>
        <taxon>Corynebacteriaceae</taxon>
        <taxon>Corynebacterium</taxon>
    </lineage>
</organism>
<reference evidence="5" key="2">
    <citation type="submission" date="2021-04" db="EMBL/GenBank/DDBJ databases">
        <authorList>
            <person name="Gilroy R."/>
        </authorList>
    </citation>
    <scope>NUCLEOTIDE SEQUENCE</scope>
    <source>
        <strain evidence="5">ChiHjej13B12-4958</strain>
    </source>
</reference>
<keyword evidence="2" id="KW-0238">DNA-binding</keyword>
<dbReference type="InterPro" id="IPR028082">
    <property type="entry name" value="Peripla_BP_I"/>
</dbReference>
<evidence type="ECO:0000256" key="3">
    <source>
        <dbReference type="ARBA" id="ARBA00023163"/>
    </source>
</evidence>
<dbReference type="PROSITE" id="PS50932">
    <property type="entry name" value="HTH_LACI_2"/>
    <property type="match status" value="1"/>
</dbReference>
<reference evidence="5" key="1">
    <citation type="journal article" date="2021" name="PeerJ">
        <title>Extensive microbial diversity within the chicken gut microbiome revealed by metagenomics and culture.</title>
        <authorList>
            <person name="Gilroy R."/>
            <person name="Ravi A."/>
            <person name="Getino M."/>
            <person name="Pursley I."/>
            <person name="Horton D.L."/>
            <person name="Alikhan N.F."/>
            <person name="Baker D."/>
            <person name="Gharbi K."/>
            <person name="Hall N."/>
            <person name="Watson M."/>
            <person name="Adriaenssens E.M."/>
            <person name="Foster-Nyarko E."/>
            <person name="Jarju S."/>
            <person name="Secka A."/>
            <person name="Antonio M."/>
            <person name="Oren A."/>
            <person name="Chaudhuri R.R."/>
            <person name="La Ragione R."/>
            <person name="Hildebrand F."/>
            <person name="Pallen M.J."/>
        </authorList>
    </citation>
    <scope>NUCLEOTIDE SEQUENCE</scope>
    <source>
        <strain evidence="5">ChiHjej13B12-4958</strain>
    </source>
</reference>
<dbReference type="SUPFAM" id="SSF47413">
    <property type="entry name" value="lambda repressor-like DNA-binding domains"/>
    <property type="match status" value="1"/>
</dbReference>
<dbReference type="Gene3D" id="1.10.260.40">
    <property type="entry name" value="lambda repressor-like DNA-binding domains"/>
    <property type="match status" value="1"/>
</dbReference>
<protein>
    <submittedName>
        <fullName evidence="5">LacI family transcriptional regulator</fullName>
    </submittedName>
</protein>
<dbReference type="CDD" id="cd06267">
    <property type="entry name" value="PBP1_LacI_sugar_binding-like"/>
    <property type="match status" value="1"/>
</dbReference>
<dbReference type="GO" id="GO:0000976">
    <property type="term" value="F:transcription cis-regulatory region binding"/>
    <property type="evidence" value="ECO:0007669"/>
    <property type="project" value="TreeGrafter"/>
</dbReference>
<evidence type="ECO:0000313" key="6">
    <source>
        <dbReference type="Proteomes" id="UP000823858"/>
    </source>
</evidence>
<dbReference type="InterPro" id="IPR046335">
    <property type="entry name" value="LacI/GalR-like_sensor"/>
</dbReference>
<gene>
    <name evidence="5" type="ORF">H9751_01590</name>
</gene>
<evidence type="ECO:0000256" key="1">
    <source>
        <dbReference type="ARBA" id="ARBA00023015"/>
    </source>
</evidence>
<keyword evidence="1" id="KW-0805">Transcription regulation</keyword>
<dbReference type="AlphaFoldDB" id="A0A9D2QD47"/>
<dbReference type="PANTHER" id="PTHR30146:SF147">
    <property type="entry name" value="HTH-TYPE TRANSCRIPTIONAL REGULATOR DEGA"/>
    <property type="match status" value="1"/>
</dbReference>
<dbReference type="EMBL" id="DWVP01000003">
    <property type="protein sequence ID" value="HJC84246.1"/>
    <property type="molecule type" value="Genomic_DNA"/>
</dbReference>
<dbReference type="InterPro" id="IPR000843">
    <property type="entry name" value="HTH_LacI"/>
</dbReference>
<dbReference type="Gene3D" id="3.40.50.2300">
    <property type="match status" value="2"/>
</dbReference>
<sequence length="339" mass="35825">MRKNRTVTLSAVAAASEVSVSAASLAIRGEEGVSEATRARVLAAAEKLGYRPAVRSRVLRPSTRPVLAVLLNDLSSPYNHDVVSGIEAAAEAAGSSTTLAHGGKDVQRLEQRFFSLASSNPDGMVVISSRLPIDSLEEIASRIPVTVVGRLPYEVPGIDSISNDDASGAAAATEHLLSLGHRRIAFLRSSTRPAAMHRQRGFTRVMHAAGLADPVTVGPTDAEWAIQRIAERRPLSLGQGATTAVVANNDRMALRLVSAALDAGLSLPEDLSVTGYNNSALCTQMRPTLTSIDQPTYDMGGRAFAMVRSRSTGRRDDLHLQMAPSLVARGSTGKAAVEK</sequence>
<dbReference type="SUPFAM" id="SSF53822">
    <property type="entry name" value="Periplasmic binding protein-like I"/>
    <property type="match status" value="1"/>
</dbReference>
<name>A0A9D2QD47_9CORY</name>
<evidence type="ECO:0000259" key="4">
    <source>
        <dbReference type="PROSITE" id="PS50932"/>
    </source>
</evidence>